<feature type="domain" description="Response regulatory" evidence="4">
    <location>
        <begin position="4"/>
        <end position="122"/>
    </location>
</feature>
<protein>
    <recommendedName>
        <fullName evidence="1">Stage 0 sporulation protein A homolog</fullName>
    </recommendedName>
</protein>
<reference evidence="6" key="1">
    <citation type="submission" date="2020-08" db="EMBL/GenBank/DDBJ databases">
        <title>Genome public.</title>
        <authorList>
            <person name="Liu C."/>
            <person name="Sun Q."/>
        </authorList>
    </citation>
    <scope>NUCLEOTIDE SEQUENCE</scope>
    <source>
        <strain evidence="6">NSJ-52</strain>
    </source>
</reference>
<dbReference type="Gene3D" id="2.40.50.1020">
    <property type="entry name" value="LytTr DNA-binding domain"/>
    <property type="match status" value="1"/>
</dbReference>
<dbReference type="EMBL" id="JACOPQ010000007">
    <property type="protein sequence ID" value="MBC5737472.1"/>
    <property type="molecule type" value="Genomic_DNA"/>
</dbReference>
<keyword evidence="7" id="KW-1185">Reference proteome</keyword>
<dbReference type="SMART" id="SM00448">
    <property type="entry name" value="REC"/>
    <property type="match status" value="1"/>
</dbReference>
<dbReference type="InterPro" id="IPR011006">
    <property type="entry name" value="CheY-like_superfamily"/>
</dbReference>
<gene>
    <name evidence="6" type="ORF">H8S62_10690</name>
</gene>
<evidence type="ECO:0000259" key="4">
    <source>
        <dbReference type="PROSITE" id="PS50110"/>
    </source>
</evidence>
<dbReference type="PROSITE" id="PS50930">
    <property type="entry name" value="HTH_LYTTR"/>
    <property type="match status" value="1"/>
</dbReference>
<dbReference type="AlphaFoldDB" id="A0A8J6JLJ2"/>
<comment type="function">
    <text evidence="2">May play the central regulatory role in sporulation. It may be an element of the effector pathway responsible for the activation of sporulation genes in response to nutritional stress. Spo0A may act in concert with spo0H (a sigma factor) to control the expression of some genes that are critical to the sporulation process.</text>
</comment>
<feature type="modified residue" description="4-aspartylphosphate" evidence="3">
    <location>
        <position position="59"/>
    </location>
</feature>
<dbReference type="CDD" id="cd00156">
    <property type="entry name" value="REC"/>
    <property type="match status" value="1"/>
</dbReference>
<dbReference type="InterPro" id="IPR046947">
    <property type="entry name" value="LytR-like"/>
</dbReference>
<organism evidence="6 7">
    <name type="scientific">Lawsonibacter faecis</name>
    <dbReference type="NCBI Taxonomy" id="2763052"/>
    <lineage>
        <taxon>Bacteria</taxon>
        <taxon>Bacillati</taxon>
        <taxon>Bacillota</taxon>
        <taxon>Clostridia</taxon>
        <taxon>Eubacteriales</taxon>
        <taxon>Oscillospiraceae</taxon>
        <taxon>Lawsonibacter</taxon>
    </lineage>
</organism>
<dbReference type="GO" id="GO:0003677">
    <property type="term" value="F:DNA binding"/>
    <property type="evidence" value="ECO:0007669"/>
    <property type="project" value="InterPro"/>
</dbReference>
<dbReference type="SMART" id="SM00850">
    <property type="entry name" value="LytTR"/>
    <property type="match status" value="1"/>
</dbReference>
<dbReference type="Proteomes" id="UP000607645">
    <property type="component" value="Unassembled WGS sequence"/>
</dbReference>
<name>A0A8J6JLJ2_9FIRM</name>
<sequence length="240" mass="26632">MKIKIALCDDDAKALPIIAGAAESAFAEKGISAEITRFRSGEALLRATEDTRFQLLLLDIEMPGMDGIAVGKRLRERGDSTPLVYVSEAESRVFDSFFVQPLGFVRKSNFLNDISAVVELYIKTNAQSQGGDHIDFNTRSGLLTLKSRQIRYIEGSRNYQLVYLDGKAEPLEVKMTMEKLDAVTQEHGFIRIHKGYLVNSAHIQRIGVNTVTLVDGTELPIGRSKAHEVKSKYLSLLGKV</sequence>
<evidence type="ECO:0000313" key="6">
    <source>
        <dbReference type="EMBL" id="MBC5737472.1"/>
    </source>
</evidence>
<comment type="caution">
    <text evidence="6">The sequence shown here is derived from an EMBL/GenBank/DDBJ whole genome shotgun (WGS) entry which is preliminary data.</text>
</comment>
<dbReference type="PROSITE" id="PS50110">
    <property type="entry name" value="RESPONSE_REGULATORY"/>
    <property type="match status" value="1"/>
</dbReference>
<dbReference type="Pfam" id="PF00072">
    <property type="entry name" value="Response_reg"/>
    <property type="match status" value="1"/>
</dbReference>
<feature type="domain" description="HTH LytTR-type" evidence="5">
    <location>
        <begin position="134"/>
        <end position="235"/>
    </location>
</feature>
<dbReference type="PANTHER" id="PTHR37299">
    <property type="entry name" value="TRANSCRIPTIONAL REGULATOR-RELATED"/>
    <property type="match status" value="1"/>
</dbReference>
<evidence type="ECO:0000256" key="1">
    <source>
        <dbReference type="ARBA" id="ARBA00018672"/>
    </source>
</evidence>
<dbReference type="Gene3D" id="3.40.50.2300">
    <property type="match status" value="1"/>
</dbReference>
<dbReference type="InterPro" id="IPR007492">
    <property type="entry name" value="LytTR_DNA-bd_dom"/>
</dbReference>
<evidence type="ECO:0000256" key="3">
    <source>
        <dbReference type="PROSITE-ProRule" id="PRU00169"/>
    </source>
</evidence>
<dbReference type="InterPro" id="IPR001789">
    <property type="entry name" value="Sig_transdc_resp-reg_receiver"/>
</dbReference>
<evidence type="ECO:0000313" key="7">
    <source>
        <dbReference type="Proteomes" id="UP000607645"/>
    </source>
</evidence>
<evidence type="ECO:0000256" key="2">
    <source>
        <dbReference type="ARBA" id="ARBA00024867"/>
    </source>
</evidence>
<dbReference type="SUPFAM" id="SSF52172">
    <property type="entry name" value="CheY-like"/>
    <property type="match status" value="1"/>
</dbReference>
<dbReference type="PANTHER" id="PTHR37299:SF1">
    <property type="entry name" value="STAGE 0 SPORULATION PROTEIN A HOMOLOG"/>
    <property type="match status" value="1"/>
</dbReference>
<keyword evidence="3" id="KW-0597">Phosphoprotein</keyword>
<dbReference type="Pfam" id="PF04397">
    <property type="entry name" value="LytTR"/>
    <property type="match status" value="1"/>
</dbReference>
<proteinExistence type="predicted"/>
<evidence type="ECO:0000259" key="5">
    <source>
        <dbReference type="PROSITE" id="PS50930"/>
    </source>
</evidence>
<dbReference type="GO" id="GO:0000156">
    <property type="term" value="F:phosphorelay response regulator activity"/>
    <property type="evidence" value="ECO:0007669"/>
    <property type="project" value="InterPro"/>
</dbReference>
<accession>A0A8J6JLJ2</accession>
<dbReference type="RefSeq" id="WP_186919288.1">
    <property type="nucleotide sequence ID" value="NZ_JACOPQ010000007.1"/>
</dbReference>